<dbReference type="InterPro" id="IPR011419">
    <property type="entry name" value="ATP12_ATP_synth-F1-assembly"/>
</dbReference>
<organism evidence="1 2">
    <name type="scientific">Blyttiomyces helicus</name>
    <dbReference type="NCBI Taxonomy" id="388810"/>
    <lineage>
        <taxon>Eukaryota</taxon>
        <taxon>Fungi</taxon>
        <taxon>Fungi incertae sedis</taxon>
        <taxon>Chytridiomycota</taxon>
        <taxon>Chytridiomycota incertae sedis</taxon>
        <taxon>Chytridiomycetes</taxon>
        <taxon>Chytridiomycetes incertae sedis</taxon>
        <taxon>Blyttiomyces</taxon>
    </lineage>
</organism>
<gene>
    <name evidence="1" type="ORF">BDK51DRAFT_24388</name>
</gene>
<dbReference type="Proteomes" id="UP000269721">
    <property type="component" value="Unassembled WGS sequence"/>
</dbReference>
<dbReference type="Gene3D" id="1.10.3580.10">
    <property type="entry name" value="ATP12 ATPase"/>
    <property type="match status" value="1"/>
</dbReference>
<dbReference type="GO" id="GO:0033615">
    <property type="term" value="P:mitochondrial proton-transporting ATP synthase complex assembly"/>
    <property type="evidence" value="ECO:0007669"/>
    <property type="project" value="TreeGrafter"/>
</dbReference>
<name>A0A4P9WK50_9FUNG</name>
<dbReference type="EMBL" id="KZ994840">
    <property type="protein sequence ID" value="RKO91928.1"/>
    <property type="molecule type" value="Genomic_DNA"/>
</dbReference>
<keyword evidence="2" id="KW-1185">Reference proteome</keyword>
<dbReference type="PANTHER" id="PTHR21013">
    <property type="entry name" value="ATP SYNTHASE MITOCHONDRIAL F1 COMPLEX ASSEMBLY FACTOR 2/ATP12 PROTEIN, MITOCHONDRIAL PRECURSOR"/>
    <property type="match status" value="1"/>
</dbReference>
<evidence type="ECO:0000313" key="2">
    <source>
        <dbReference type="Proteomes" id="UP000269721"/>
    </source>
</evidence>
<feature type="non-terminal residue" evidence="1">
    <location>
        <position position="1"/>
    </location>
</feature>
<dbReference type="PANTHER" id="PTHR21013:SF10">
    <property type="entry name" value="ATP SYNTHASE MITOCHONDRIAL F1 COMPLEX ASSEMBLY FACTOR 2"/>
    <property type="match status" value="1"/>
</dbReference>
<dbReference type="OrthoDB" id="5673at2759"/>
<dbReference type="AlphaFoldDB" id="A0A4P9WK50"/>
<dbReference type="SUPFAM" id="SSF160909">
    <property type="entry name" value="ATP12-like"/>
    <property type="match status" value="1"/>
</dbReference>
<dbReference type="GO" id="GO:0005739">
    <property type="term" value="C:mitochondrion"/>
    <property type="evidence" value="ECO:0007669"/>
    <property type="project" value="TreeGrafter"/>
</dbReference>
<protein>
    <recommendedName>
        <fullName evidence="3">ATP12-domain-containing protein</fullName>
    </recommendedName>
</protein>
<proteinExistence type="predicted"/>
<evidence type="ECO:0008006" key="3">
    <source>
        <dbReference type="Google" id="ProtNLM"/>
    </source>
</evidence>
<evidence type="ECO:0000313" key="1">
    <source>
        <dbReference type="EMBL" id="RKO91928.1"/>
    </source>
</evidence>
<sequence>PDSFVAMQQKHWNPLVSWVHEEFGVELKTTDSILTVKQSDELIAKMRAVVEAMDDLQLAAFEKAVLSAKSFVIGLAVVRRRISVEEAAIAARLEVLHQIERWGEVEDS</sequence>
<reference evidence="2" key="1">
    <citation type="journal article" date="2018" name="Nat. Microbiol.">
        <title>Leveraging single-cell genomics to expand the fungal tree of life.</title>
        <authorList>
            <person name="Ahrendt S.R."/>
            <person name="Quandt C.A."/>
            <person name="Ciobanu D."/>
            <person name="Clum A."/>
            <person name="Salamov A."/>
            <person name="Andreopoulos B."/>
            <person name="Cheng J.F."/>
            <person name="Woyke T."/>
            <person name="Pelin A."/>
            <person name="Henrissat B."/>
            <person name="Reynolds N.K."/>
            <person name="Benny G.L."/>
            <person name="Smith M.E."/>
            <person name="James T.Y."/>
            <person name="Grigoriev I.V."/>
        </authorList>
    </citation>
    <scope>NUCLEOTIDE SEQUENCE [LARGE SCALE GENOMIC DNA]</scope>
</reference>
<accession>A0A4P9WK50</accession>
<dbReference type="InterPro" id="IPR023335">
    <property type="entry name" value="ATP12_ortho_dom_sf"/>
</dbReference>